<evidence type="ECO:0000313" key="1">
    <source>
        <dbReference type="EMBL" id="RDI50357.1"/>
    </source>
</evidence>
<name>A0A562PKA1_9FLAO</name>
<reference evidence="2" key="3">
    <citation type="submission" date="2019-07" db="EMBL/GenBank/DDBJ databases">
        <authorList>
            <person name="Whitman W."/>
            <person name="Huntemann M."/>
            <person name="Clum A."/>
            <person name="Pillay M."/>
            <person name="Palaniappan K."/>
            <person name="Varghese N."/>
            <person name="Mikhailova N."/>
            <person name="Stamatis D."/>
            <person name="Reddy T."/>
            <person name="Daum C."/>
            <person name="Shapiro N."/>
            <person name="Ivanova N."/>
            <person name="Kyrpides N."/>
            <person name="Woyke T."/>
        </authorList>
    </citation>
    <scope>NUCLEOTIDE SEQUENCE</scope>
    <source>
        <strain evidence="2">CGMCC 1.5380</strain>
    </source>
</reference>
<proteinExistence type="predicted"/>
<dbReference type="AlphaFoldDB" id="A0A562PKA1"/>
<dbReference type="Proteomes" id="UP000254518">
    <property type="component" value="Unassembled WGS sequence"/>
</dbReference>
<organism evidence="2 4">
    <name type="scientific">Flavobacterium glaciei</name>
    <dbReference type="NCBI Taxonomy" id="386300"/>
    <lineage>
        <taxon>Bacteria</taxon>
        <taxon>Pseudomonadati</taxon>
        <taxon>Bacteroidota</taxon>
        <taxon>Flavobacteriia</taxon>
        <taxon>Flavobacteriales</taxon>
        <taxon>Flavobacteriaceae</taxon>
        <taxon>Flavobacterium</taxon>
    </lineage>
</organism>
<keyword evidence="3" id="KW-1185">Reference proteome</keyword>
<dbReference type="EMBL" id="QQBA01000017">
    <property type="protein sequence ID" value="RDI50357.1"/>
    <property type="molecule type" value="Genomic_DNA"/>
</dbReference>
<gene>
    <name evidence="1" type="ORF">DFR66_11720</name>
    <name evidence="2" type="ORF">IQ02_02533</name>
</gene>
<comment type="caution">
    <text evidence="2">The sequence shown here is derived from an EMBL/GenBank/DDBJ whole genome shotgun (WGS) entry which is preliminary data.</text>
</comment>
<accession>A0A562PKA1</accession>
<reference evidence="2 4" key="1">
    <citation type="journal article" date="2015" name="Stand. Genomic Sci.">
        <title>Genomic Encyclopedia of Bacterial and Archaeal Type Strains, Phase III: the genomes of soil and plant-associated and newly described type strains.</title>
        <authorList>
            <person name="Whitman W.B."/>
            <person name="Woyke T."/>
            <person name="Klenk H.P."/>
            <person name="Zhou Y."/>
            <person name="Lilburn T.G."/>
            <person name="Beck B.J."/>
            <person name="De Vos P."/>
            <person name="Vandamme P."/>
            <person name="Eisen J.A."/>
            <person name="Garrity G."/>
            <person name="Hugenholtz P."/>
            <person name="Kyrpides N.C."/>
        </authorList>
    </citation>
    <scope>NUCLEOTIDE SEQUENCE [LARGE SCALE GENOMIC DNA]</scope>
    <source>
        <strain evidence="2 4">CGMCC 1.5380</strain>
    </source>
</reference>
<protein>
    <submittedName>
        <fullName evidence="2">Uncharacterized protein</fullName>
    </submittedName>
</protein>
<dbReference type="EMBL" id="VLKX01000016">
    <property type="protein sequence ID" value="TWI44640.1"/>
    <property type="molecule type" value="Genomic_DNA"/>
</dbReference>
<reference evidence="1 3" key="2">
    <citation type="submission" date="2018-07" db="EMBL/GenBank/DDBJ databases">
        <title>Genomic Encyclopedia of Type Strains, Phase IV (KMG-IV): sequencing the most valuable type-strain genomes for metagenomic binning, comparative biology and taxonomic classification.</title>
        <authorList>
            <person name="Goeker M."/>
        </authorList>
    </citation>
    <scope>NUCLEOTIDE SEQUENCE [LARGE SCALE GENOMIC DNA]</scope>
    <source>
        <strain evidence="1 3">DSM 19728</strain>
    </source>
</reference>
<evidence type="ECO:0000313" key="3">
    <source>
        <dbReference type="Proteomes" id="UP000254518"/>
    </source>
</evidence>
<sequence>MSNFHMLQVSLYASESSFLRISTTCIINVFIKLDKCLNFVFKMYLLNLIELNANKS</sequence>
<dbReference type="Proteomes" id="UP000321392">
    <property type="component" value="Unassembled WGS sequence"/>
</dbReference>
<evidence type="ECO:0000313" key="4">
    <source>
        <dbReference type="Proteomes" id="UP000321392"/>
    </source>
</evidence>
<evidence type="ECO:0000313" key="2">
    <source>
        <dbReference type="EMBL" id="TWI44640.1"/>
    </source>
</evidence>